<dbReference type="RefSeq" id="WP_193922916.1">
    <property type="nucleotide sequence ID" value="NZ_JADEWL010000078.1"/>
</dbReference>
<keyword evidence="2" id="KW-1185">Reference proteome</keyword>
<sequence length="334" mass="38760">MNYELQTLHSTNQAFNCEVITSEKEQYMGRLYVLTTEDSILQHLGIKSEWFLAHQEADVLISGHINREGKWSLSSYRNLEPSFEYTTRNQIFDQVFSPEYVWELAHLREELISNISQVVNSSDDSSSNEDDEDNTINKKDVAVMAEQLSISPENLNALRDLIIHSFSDELVILEQELEIEMHNNHLYNEQQSAVNTTNITEIMNYFQREAAPKLDENELFHAQIDLTERIMDEYERQNIDEFVFKPFGIVTINVEDSCCSLRDEEDGHTIFTATFDADIIHGLSDIDAPFIEMILHQFDREDFPRARNAMKEERSVNEADKLEIKQQTGIDYGA</sequence>
<evidence type="ECO:0000313" key="1">
    <source>
        <dbReference type="EMBL" id="MBE9214950.1"/>
    </source>
</evidence>
<comment type="caution">
    <text evidence="1">The sequence shown here is derived from an EMBL/GenBank/DDBJ whole genome shotgun (WGS) entry which is preliminary data.</text>
</comment>
<dbReference type="AlphaFoldDB" id="A0A8J7F4J8"/>
<name>A0A8J7F4J8_9CYAN</name>
<accession>A0A8J7F4J8</accession>
<gene>
    <name evidence="1" type="ORF">IQ247_20130</name>
</gene>
<dbReference type="Proteomes" id="UP000620559">
    <property type="component" value="Unassembled WGS sequence"/>
</dbReference>
<evidence type="ECO:0000313" key="2">
    <source>
        <dbReference type="Proteomes" id="UP000620559"/>
    </source>
</evidence>
<reference evidence="1" key="1">
    <citation type="submission" date="2020-10" db="EMBL/GenBank/DDBJ databases">
        <authorList>
            <person name="Castelo-Branco R."/>
            <person name="Eusebio N."/>
            <person name="Adriana R."/>
            <person name="Vieira A."/>
            <person name="Brugerolle De Fraissinette N."/>
            <person name="Rezende De Castro R."/>
            <person name="Schneider M.P."/>
            <person name="Vasconcelos V."/>
            <person name="Leao P.N."/>
        </authorList>
    </citation>
    <scope>NUCLEOTIDE SEQUENCE</scope>
    <source>
        <strain evidence="1">LEGE 06105</strain>
    </source>
</reference>
<dbReference type="EMBL" id="JADEWL010000078">
    <property type="protein sequence ID" value="MBE9214950.1"/>
    <property type="molecule type" value="Genomic_DNA"/>
</dbReference>
<organism evidence="1 2">
    <name type="scientific">Plectonema cf. radiosum LEGE 06105</name>
    <dbReference type="NCBI Taxonomy" id="945769"/>
    <lineage>
        <taxon>Bacteria</taxon>
        <taxon>Bacillati</taxon>
        <taxon>Cyanobacteriota</taxon>
        <taxon>Cyanophyceae</taxon>
        <taxon>Oscillatoriophycideae</taxon>
        <taxon>Oscillatoriales</taxon>
        <taxon>Microcoleaceae</taxon>
        <taxon>Plectonema</taxon>
    </lineage>
</organism>
<proteinExistence type="predicted"/>
<protein>
    <submittedName>
        <fullName evidence="1">Uncharacterized protein</fullName>
    </submittedName>
</protein>